<dbReference type="EMBL" id="AY075189">
    <property type="protein sequence ID" value="AAL68058.1"/>
    <property type="molecule type" value="mRNA"/>
</dbReference>
<sequence>MSMGFPGYLGVMTPAAGHQAPSHRDRLKIICQQWGIAQIADVLHGFPIHRHLPSMCALQFQKITILITTFCEILATAAVWALRQPAASWNGIPP</sequence>
<accession>Q8T904</accession>
<reference evidence="1" key="1">
    <citation type="submission" date="2002-01" db="EMBL/GenBank/DDBJ databases">
        <authorList>
            <person name="Stapleton M."/>
            <person name="Brokstein P."/>
            <person name="Hong L."/>
            <person name="Agbayani A."/>
            <person name="Carlson J."/>
            <person name="Champe M."/>
            <person name="Chavez C."/>
            <person name="Dorsett V."/>
            <person name="Dresnek D."/>
            <person name="Farfan D."/>
            <person name="Frise E."/>
            <person name="George R."/>
            <person name="Gonzalez M."/>
            <person name="Guarin H."/>
            <person name="Kronmiller B."/>
            <person name="Li P."/>
            <person name="Liao G."/>
            <person name="Miranda A."/>
            <person name="Mungall C.J."/>
            <person name="Nunoo J."/>
            <person name="Pacleb J."/>
            <person name="Paragas V."/>
            <person name="Park S."/>
            <person name="Patel S."/>
            <person name="Phouanenavong S."/>
            <person name="Wan K."/>
            <person name="Yu C."/>
            <person name="Lewis S.E."/>
            <person name="Rubin G.M."/>
            <person name="Celniker S."/>
        </authorList>
    </citation>
    <scope>NUCLEOTIDE SEQUENCE</scope>
</reference>
<evidence type="ECO:0000313" key="1">
    <source>
        <dbReference type="EMBL" id="AAL68058.1"/>
    </source>
</evidence>
<protein>
    <submittedName>
        <fullName evidence="1">AT13310p</fullName>
    </submittedName>
</protein>
<organism evidence="1">
    <name type="scientific">Drosophila melanogaster</name>
    <name type="common">Fruit fly</name>
    <dbReference type="NCBI Taxonomy" id="7227"/>
    <lineage>
        <taxon>Eukaryota</taxon>
        <taxon>Metazoa</taxon>
        <taxon>Ecdysozoa</taxon>
        <taxon>Arthropoda</taxon>
        <taxon>Hexapoda</taxon>
        <taxon>Insecta</taxon>
        <taxon>Pterygota</taxon>
        <taxon>Neoptera</taxon>
        <taxon>Endopterygota</taxon>
        <taxon>Diptera</taxon>
        <taxon>Brachycera</taxon>
        <taxon>Muscomorpha</taxon>
        <taxon>Ephydroidea</taxon>
        <taxon>Drosophilidae</taxon>
        <taxon>Drosophila</taxon>
        <taxon>Sophophora</taxon>
    </lineage>
</organism>
<dbReference type="AlphaFoldDB" id="Q8T904"/>
<name>Q8T904_DROME</name>
<proteinExistence type="evidence at transcript level"/>